<organism evidence="5">
    <name type="scientific">Laurenciella marilzae</name>
    <dbReference type="NCBI Taxonomy" id="1413812"/>
    <lineage>
        <taxon>Eukaryota</taxon>
        <taxon>Rhodophyta</taxon>
        <taxon>Florideophyceae</taxon>
        <taxon>Rhodymeniophycidae</taxon>
        <taxon>Ceramiales</taxon>
        <taxon>Rhodomelaceae</taxon>
        <taxon>Laurencieae</taxon>
        <taxon>Laurenciella</taxon>
    </lineage>
</organism>
<dbReference type="Pfam" id="PF00468">
    <property type="entry name" value="Ribosomal_L34"/>
    <property type="match status" value="1"/>
</dbReference>
<dbReference type="GeneID" id="33347921"/>
<dbReference type="GO" id="GO:0005840">
    <property type="term" value="C:ribosome"/>
    <property type="evidence" value="ECO:0007669"/>
    <property type="project" value="UniProtKB-KW"/>
</dbReference>
<feature type="region of interest" description="Disordered" evidence="4">
    <location>
        <begin position="21"/>
        <end position="41"/>
    </location>
</feature>
<keyword evidence="5" id="KW-0934">Plastid</keyword>
<evidence type="ECO:0000256" key="4">
    <source>
        <dbReference type="SAM" id="MobiDB-lite"/>
    </source>
</evidence>
<evidence type="ECO:0000256" key="3">
    <source>
        <dbReference type="ARBA" id="ARBA00023274"/>
    </source>
</evidence>
<dbReference type="NCBIfam" id="TIGR01030">
    <property type="entry name" value="rpmH_bact"/>
    <property type="match status" value="1"/>
</dbReference>
<dbReference type="GO" id="GO:0006412">
    <property type="term" value="P:translation"/>
    <property type="evidence" value="ECO:0007669"/>
    <property type="project" value="InterPro"/>
</dbReference>
<keyword evidence="5" id="KW-0150">Chloroplast</keyword>
<evidence type="ECO:0000256" key="1">
    <source>
        <dbReference type="ARBA" id="ARBA00010111"/>
    </source>
</evidence>
<dbReference type="GO" id="GO:0003735">
    <property type="term" value="F:structural constituent of ribosome"/>
    <property type="evidence" value="ECO:0007669"/>
    <property type="project" value="InterPro"/>
</dbReference>
<gene>
    <name evidence="5" type="primary">rpl34</name>
</gene>
<dbReference type="EMBL" id="MF101410">
    <property type="protein sequence ID" value="ARW59693.1"/>
    <property type="molecule type" value="Genomic_DNA"/>
</dbReference>
<dbReference type="GO" id="GO:1990904">
    <property type="term" value="C:ribonucleoprotein complex"/>
    <property type="evidence" value="ECO:0007669"/>
    <property type="project" value="UniProtKB-KW"/>
</dbReference>
<feature type="compositionally biased region" description="Basic residues" evidence="4">
    <location>
        <begin position="23"/>
        <end position="41"/>
    </location>
</feature>
<sequence>MNKGTKRKKLKKIGFLIRMSTKSGKKIISNRRKKKRKKITN</sequence>
<keyword evidence="2 5" id="KW-0689">Ribosomal protein</keyword>
<name>A0A1Z1M1P3_9FLOR</name>
<reference evidence="5" key="1">
    <citation type="journal article" date="2017" name="J. Phycol.">
        <title>Analysis of chloroplast genomes and a supermatrix inform reclassification of the Rhodomelaceae (Rhodophyta).</title>
        <authorList>
            <person name="Diaz-Tapia P."/>
            <person name="Maggs C.A."/>
            <person name="West J.A."/>
            <person name="Verbruggen H."/>
        </authorList>
    </citation>
    <scope>NUCLEOTIDE SEQUENCE</scope>
    <source>
        <strain evidence="5">HV1501</strain>
    </source>
</reference>
<dbReference type="AlphaFoldDB" id="A0A1Z1M1P3"/>
<protein>
    <submittedName>
        <fullName evidence="5">Ribosomal protein L34</fullName>
    </submittedName>
</protein>
<geneLocation type="chloroplast" evidence="5"/>
<evidence type="ECO:0000256" key="2">
    <source>
        <dbReference type="ARBA" id="ARBA00022980"/>
    </source>
</evidence>
<dbReference type="InterPro" id="IPR000271">
    <property type="entry name" value="Ribosomal_bL34"/>
</dbReference>
<proteinExistence type="inferred from homology"/>
<evidence type="ECO:0000313" key="5">
    <source>
        <dbReference type="EMBL" id="ARW59693.1"/>
    </source>
</evidence>
<accession>A0A1Z1M1P3</accession>
<comment type="similarity">
    <text evidence="1">Belongs to the bacterial ribosomal protein bL34 family.</text>
</comment>
<dbReference type="RefSeq" id="YP_009391549.1">
    <property type="nucleotide sequence ID" value="NC_035259.1"/>
</dbReference>
<dbReference type="Gene3D" id="1.10.287.3980">
    <property type="match status" value="1"/>
</dbReference>
<keyword evidence="3" id="KW-0687">Ribonucleoprotein</keyword>